<sequence length="425" mass="47582">MSLRKSKLDLLVRVRYSNPLPPPPFPPKLLTIATSPARYADPSFTDRLASETALPMFVDADLGMPLDLGQWEALWDPEDKAADALLNPKDDALPDLDPRDAFMLSDTLVAETPSNGHASGAHTPVASVPTSMPGTPAPTPAWLRKTEYLSRDSAARQHFFLPDDKEDVGPVDVSREAQIRDIESTFPSSTKPIDLSTLKHPTKPGLTAVAVYDAFPDTELWANEYDLFKFAERPGERPADQEDTRLDCAVLRPMESDGDHFLAYYLTKDDDASERFKSRRRGQYGETDPSTTPFQFVRDYETVKIEREVPNEFVLVLDDGDLPPARVGTTGPLATRPRGAYYKNIERKITLKKKRVNKYDTAYTDKWDVITLSRIPIAGDEERDRAEAVAIVQDSDYWEKLAAQAREKHARDVMANLMGGDLDDL</sequence>
<comment type="similarity">
    <text evidence="2">Belongs to the PAF1 family.</text>
</comment>
<reference evidence="5 6" key="1">
    <citation type="journal article" date="2016" name="Mol. Biol. Evol.">
        <title>Comparative Genomics of Early-Diverging Mushroom-Forming Fungi Provides Insights into the Origins of Lignocellulose Decay Capabilities.</title>
        <authorList>
            <person name="Nagy L.G."/>
            <person name="Riley R."/>
            <person name="Tritt A."/>
            <person name="Adam C."/>
            <person name="Daum C."/>
            <person name="Floudas D."/>
            <person name="Sun H."/>
            <person name="Yadav J.S."/>
            <person name="Pangilinan J."/>
            <person name="Larsson K.H."/>
            <person name="Matsuura K."/>
            <person name="Barry K."/>
            <person name="Labutti K."/>
            <person name="Kuo R."/>
            <person name="Ohm R.A."/>
            <person name="Bhattacharya S.S."/>
            <person name="Shirouzu T."/>
            <person name="Yoshinaga Y."/>
            <person name="Martin F.M."/>
            <person name="Grigoriev I.V."/>
            <person name="Hibbett D.S."/>
        </authorList>
    </citation>
    <scope>NUCLEOTIDE SEQUENCE [LARGE SCALE GENOMIC DNA]</scope>
    <source>
        <strain evidence="5 6">HHB12029</strain>
    </source>
</reference>
<feature type="region of interest" description="Disordered" evidence="4">
    <location>
        <begin position="112"/>
        <end position="140"/>
    </location>
</feature>
<evidence type="ECO:0000256" key="3">
    <source>
        <dbReference type="ARBA" id="ARBA00023242"/>
    </source>
</evidence>
<dbReference type="FunCoup" id="A0A166AFY7">
    <property type="interactions" value="667"/>
</dbReference>
<dbReference type="AlphaFoldDB" id="A0A166AFY7"/>
<evidence type="ECO:0000313" key="6">
    <source>
        <dbReference type="Proteomes" id="UP000077266"/>
    </source>
</evidence>
<dbReference type="InParanoid" id="A0A166AFY7"/>
<proteinExistence type="inferred from homology"/>
<evidence type="ECO:0008006" key="7">
    <source>
        <dbReference type="Google" id="ProtNLM"/>
    </source>
</evidence>
<dbReference type="InterPro" id="IPR007133">
    <property type="entry name" value="RNA_pol_II-assoc_Paf1"/>
</dbReference>
<dbReference type="GO" id="GO:0000993">
    <property type="term" value="F:RNA polymerase II complex binding"/>
    <property type="evidence" value="ECO:0007669"/>
    <property type="project" value="TreeGrafter"/>
</dbReference>
<protein>
    <recommendedName>
        <fullName evidence="7">RNA polymerase II-associated</fullName>
    </recommendedName>
</protein>
<accession>A0A166AFY7</accession>
<gene>
    <name evidence="5" type="ORF">EXIGLDRAFT_648223</name>
</gene>
<name>A0A166AFY7_EXIGL</name>
<evidence type="ECO:0000256" key="4">
    <source>
        <dbReference type="SAM" id="MobiDB-lite"/>
    </source>
</evidence>
<evidence type="ECO:0000256" key="1">
    <source>
        <dbReference type="ARBA" id="ARBA00004123"/>
    </source>
</evidence>
<keyword evidence="6" id="KW-1185">Reference proteome</keyword>
<evidence type="ECO:0000313" key="5">
    <source>
        <dbReference type="EMBL" id="KZV91509.1"/>
    </source>
</evidence>
<dbReference type="GO" id="GO:0003682">
    <property type="term" value="F:chromatin binding"/>
    <property type="evidence" value="ECO:0007669"/>
    <property type="project" value="TreeGrafter"/>
</dbReference>
<dbReference type="GO" id="GO:0016593">
    <property type="term" value="C:Cdc73/Paf1 complex"/>
    <property type="evidence" value="ECO:0007669"/>
    <property type="project" value="InterPro"/>
</dbReference>
<dbReference type="PANTHER" id="PTHR23188:SF12">
    <property type="entry name" value="RNA POLYMERASE II-ASSOCIATED FACTOR 1 HOMOLOG"/>
    <property type="match status" value="1"/>
</dbReference>
<dbReference type="Proteomes" id="UP000077266">
    <property type="component" value="Unassembled WGS sequence"/>
</dbReference>
<dbReference type="OrthoDB" id="10260285at2759"/>
<dbReference type="EMBL" id="KV426026">
    <property type="protein sequence ID" value="KZV91509.1"/>
    <property type="molecule type" value="Genomic_DNA"/>
</dbReference>
<evidence type="ECO:0000256" key="2">
    <source>
        <dbReference type="ARBA" id="ARBA00007560"/>
    </source>
</evidence>
<organism evidence="5 6">
    <name type="scientific">Exidia glandulosa HHB12029</name>
    <dbReference type="NCBI Taxonomy" id="1314781"/>
    <lineage>
        <taxon>Eukaryota</taxon>
        <taxon>Fungi</taxon>
        <taxon>Dikarya</taxon>
        <taxon>Basidiomycota</taxon>
        <taxon>Agaricomycotina</taxon>
        <taxon>Agaricomycetes</taxon>
        <taxon>Auriculariales</taxon>
        <taxon>Exidiaceae</taxon>
        <taxon>Exidia</taxon>
    </lineage>
</organism>
<dbReference type="Pfam" id="PF03985">
    <property type="entry name" value="Paf1"/>
    <property type="match status" value="1"/>
</dbReference>
<comment type="subcellular location">
    <subcellularLocation>
        <location evidence="1">Nucleus</location>
    </subcellularLocation>
</comment>
<dbReference type="PANTHER" id="PTHR23188">
    <property type="entry name" value="RNA POLYMERASE II-ASSOCIATED FACTOR 1 HOMOLOG"/>
    <property type="match status" value="1"/>
</dbReference>
<dbReference type="GO" id="GO:0006368">
    <property type="term" value="P:transcription elongation by RNA polymerase II"/>
    <property type="evidence" value="ECO:0007669"/>
    <property type="project" value="InterPro"/>
</dbReference>
<keyword evidence="3" id="KW-0539">Nucleus</keyword>
<dbReference type="STRING" id="1314781.A0A166AFY7"/>